<dbReference type="Proteomes" id="UP000286947">
    <property type="component" value="Unassembled WGS sequence"/>
</dbReference>
<accession>A0A433SEV4</accession>
<name>A0A433SEV4_9BURK</name>
<proteinExistence type="predicted"/>
<comment type="caution">
    <text evidence="1">The sequence shown here is derived from an EMBL/GenBank/DDBJ whole genome shotgun (WGS) entry which is preliminary data.</text>
</comment>
<evidence type="ECO:0000313" key="1">
    <source>
        <dbReference type="EMBL" id="RUS67299.1"/>
    </source>
</evidence>
<dbReference type="EMBL" id="PQSP01000002">
    <property type="protein sequence ID" value="RUS67299.1"/>
    <property type="molecule type" value="Genomic_DNA"/>
</dbReference>
<dbReference type="AlphaFoldDB" id="A0A433SEV4"/>
<evidence type="ECO:0000313" key="2">
    <source>
        <dbReference type="Proteomes" id="UP000286947"/>
    </source>
</evidence>
<keyword evidence="2" id="KW-1185">Reference proteome</keyword>
<organism evidence="1 2">
    <name type="scientific">Saezia sanguinis</name>
    <dbReference type="NCBI Taxonomy" id="1965230"/>
    <lineage>
        <taxon>Bacteria</taxon>
        <taxon>Pseudomonadati</taxon>
        <taxon>Pseudomonadota</taxon>
        <taxon>Betaproteobacteria</taxon>
        <taxon>Burkholderiales</taxon>
        <taxon>Saeziaceae</taxon>
        <taxon>Saezia</taxon>
    </lineage>
</organism>
<gene>
    <name evidence="1" type="ORF">CUZ56_01243</name>
</gene>
<protein>
    <submittedName>
        <fullName evidence="1">Uncharacterized protein</fullName>
    </submittedName>
</protein>
<reference evidence="1 2" key="1">
    <citation type="submission" date="2018-01" db="EMBL/GenBank/DDBJ databases">
        <title>Saezia sanguinis gen. nov., sp. nov., in the order Burkholderiales isolated from human blood.</title>
        <authorList>
            <person name="Medina-Pascual M.J."/>
            <person name="Valdezate S."/>
            <person name="Monzon S."/>
            <person name="Cuesta I."/>
            <person name="Carrasco G."/>
            <person name="Villalon P."/>
            <person name="Saez-Nieto J.A."/>
        </authorList>
    </citation>
    <scope>NUCLEOTIDE SEQUENCE [LARGE SCALE GENOMIC DNA]</scope>
    <source>
        <strain evidence="1 2">CNM695-12</strain>
    </source>
</reference>
<sequence length="49" mass="5668">MYRTDRPDSVSYDIRSWGTRFYAVCQQHSASQAHMLDFDLSLKPPSCPC</sequence>